<comment type="caution">
    <text evidence="2">The sequence shown here is derived from an EMBL/GenBank/DDBJ whole genome shotgun (WGS) entry which is preliminary data.</text>
</comment>
<keyword evidence="3" id="KW-1185">Reference proteome</keyword>
<evidence type="ECO:0000313" key="3">
    <source>
        <dbReference type="Proteomes" id="UP001595583"/>
    </source>
</evidence>
<dbReference type="Proteomes" id="UP001595583">
    <property type="component" value="Unassembled WGS sequence"/>
</dbReference>
<accession>A0ABV7KFY0</accession>
<evidence type="ECO:0000313" key="2">
    <source>
        <dbReference type="EMBL" id="MFC3208627.1"/>
    </source>
</evidence>
<gene>
    <name evidence="2" type="ORF">ACFOHJ_20615</name>
</gene>
<sequence length="90" mass="9657">MNTIVIGMAALAILTAPAFAEMRYDRKLEQAAMEIVAGKIGDLRGGFIYTQKVQLVVRQDQARSPDAEMPTVNADNAANTGLPPSSVPRL</sequence>
<organism evidence="2 3">
    <name type="scientific">Aquamicrobium soli</name>
    <dbReference type="NCBI Taxonomy" id="1811518"/>
    <lineage>
        <taxon>Bacteria</taxon>
        <taxon>Pseudomonadati</taxon>
        <taxon>Pseudomonadota</taxon>
        <taxon>Alphaproteobacteria</taxon>
        <taxon>Hyphomicrobiales</taxon>
        <taxon>Phyllobacteriaceae</taxon>
        <taxon>Aquamicrobium</taxon>
    </lineage>
</organism>
<evidence type="ECO:0000256" key="1">
    <source>
        <dbReference type="SAM" id="MobiDB-lite"/>
    </source>
</evidence>
<dbReference type="RefSeq" id="WP_378224186.1">
    <property type="nucleotide sequence ID" value="NZ_JBHRTK010000028.1"/>
</dbReference>
<name>A0ABV7KFY0_9HYPH</name>
<protein>
    <submittedName>
        <fullName evidence="2">Uncharacterized protein</fullName>
    </submittedName>
</protein>
<feature type="compositionally biased region" description="Polar residues" evidence="1">
    <location>
        <begin position="73"/>
        <end position="83"/>
    </location>
</feature>
<reference evidence="3" key="1">
    <citation type="journal article" date="2019" name="Int. J. Syst. Evol. Microbiol.">
        <title>The Global Catalogue of Microorganisms (GCM) 10K type strain sequencing project: providing services to taxonomists for standard genome sequencing and annotation.</title>
        <authorList>
            <consortium name="The Broad Institute Genomics Platform"/>
            <consortium name="The Broad Institute Genome Sequencing Center for Infectious Disease"/>
            <person name="Wu L."/>
            <person name="Ma J."/>
        </authorList>
    </citation>
    <scope>NUCLEOTIDE SEQUENCE [LARGE SCALE GENOMIC DNA]</scope>
    <source>
        <strain evidence="3">KCTC 52165</strain>
    </source>
</reference>
<proteinExistence type="predicted"/>
<feature type="region of interest" description="Disordered" evidence="1">
    <location>
        <begin position="61"/>
        <end position="90"/>
    </location>
</feature>
<dbReference type="EMBL" id="JBHRTK010000028">
    <property type="protein sequence ID" value="MFC3208627.1"/>
    <property type="molecule type" value="Genomic_DNA"/>
</dbReference>